<dbReference type="PROSITE" id="PS50075">
    <property type="entry name" value="CARRIER"/>
    <property type="match status" value="3"/>
</dbReference>
<dbReference type="Proteomes" id="UP000308197">
    <property type="component" value="Unassembled WGS sequence"/>
</dbReference>
<dbReference type="SUPFAM" id="SSF56801">
    <property type="entry name" value="Acetyl-CoA synthetase-like"/>
    <property type="match status" value="1"/>
</dbReference>
<dbReference type="GO" id="GO:0016874">
    <property type="term" value="F:ligase activity"/>
    <property type="evidence" value="ECO:0007669"/>
    <property type="project" value="UniProtKB-KW"/>
</dbReference>
<dbReference type="InterPro" id="IPR023213">
    <property type="entry name" value="CAT-like_dom_sf"/>
</dbReference>
<evidence type="ECO:0000313" key="7">
    <source>
        <dbReference type="EMBL" id="TFK91049.1"/>
    </source>
</evidence>
<evidence type="ECO:0000256" key="1">
    <source>
        <dbReference type="ARBA" id="ARBA00022450"/>
    </source>
</evidence>
<dbReference type="InterPro" id="IPR020845">
    <property type="entry name" value="AMP-binding_CS"/>
</dbReference>
<feature type="region of interest" description="Disordered" evidence="5">
    <location>
        <begin position="1333"/>
        <end position="1356"/>
    </location>
</feature>
<dbReference type="PANTHER" id="PTHR45527:SF1">
    <property type="entry name" value="FATTY ACID SYNTHASE"/>
    <property type="match status" value="1"/>
</dbReference>
<feature type="domain" description="Carrier" evidence="6">
    <location>
        <begin position="1916"/>
        <end position="1989"/>
    </location>
</feature>
<evidence type="ECO:0000256" key="3">
    <source>
        <dbReference type="ARBA" id="ARBA00022598"/>
    </source>
</evidence>
<dbReference type="InterPro" id="IPR000873">
    <property type="entry name" value="AMP-dep_synth/lig_dom"/>
</dbReference>
<dbReference type="PROSITE" id="PS00455">
    <property type="entry name" value="AMP_BINDING"/>
    <property type="match status" value="1"/>
</dbReference>
<dbReference type="Gene3D" id="3.30.559.10">
    <property type="entry name" value="Chloramphenicol acetyltransferase-like domain"/>
    <property type="match status" value="3"/>
</dbReference>
<dbReference type="Gene3D" id="1.10.1200.10">
    <property type="entry name" value="ACP-like"/>
    <property type="match status" value="3"/>
</dbReference>
<keyword evidence="3" id="KW-0436">Ligase</keyword>
<dbReference type="GO" id="GO:0043041">
    <property type="term" value="P:amino acid activation for nonribosomal peptide biosynthetic process"/>
    <property type="evidence" value="ECO:0007669"/>
    <property type="project" value="TreeGrafter"/>
</dbReference>
<dbReference type="InterPro" id="IPR010071">
    <property type="entry name" value="AA_adenyl_dom"/>
</dbReference>
<reference evidence="7 8" key="1">
    <citation type="journal article" date="2019" name="Nat. Ecol. Evol.">
        <title>Megaphylogeny resolves global patterns of mushroom evolution.</title>
        <authorList>
            <person name="Varga T."/>
            <person name="Krizsan K."/>
            <person name="Foldi C."/>
            <person name="Dima B."/>
            <person name="Sanchez-Garcia M."/>
            <person name="Sanchez-Ramirez S."/>
            <person name="Szollosi G.J."/>
            <person name="Szarkandi J.G."/>
            <person name="Papp V."/>
            <person name="Albert L."/>
            <person name="Andreopoulos W."/>
            <person name="Angelini C."/>
            <person name="Antonin V."/>
            <person name="Barry K.W."/>
            <person name="Bougher N.L."/>
            <person name="Buchanan P."/>
            <person name="Buyck B."/>
            <person name="Bense V."/>
            <person name="Catcheside P."/>
            <person name="Chovatia M."/>
            <person name="Cooper J."/>
            <person name="Damon W."/>
            <person name="Desjardin D."/>
            <person name="Finy P."/>
            <person name="Geml J."/>
            <person name="Haridas S."/>
            <person name="Hughes K."/>
            <person name="Justo A."/>
            <person name="Karasinski D."/>
            <person name="Kautmanova I."/>
            <person name="Kiss B."/>
            <person name="Kocsube S."/>
            <person name="Kotiranta H."/>
            <person name="LaButti K.M."/>
            <person name="Lechner B.E."/>
            <person name="Liimatainen K."/>
            <person name="Lipzen A."/>
            <person name="Lukacs Z."/>
            <person name="Mihaltcheva S."/>
            <person name="Morgado L.N."/>
            <person name="Niskanen T."/>
            <person name="Noordeloos M.E."/>
            <person name="Ohm R.A."/>
            <person name="Ortiz-Santana B."/>
            <person name="Ovrebo C."/>
            <person name="Racz N."/>
            <person name="Riley R."/>
            <person name="Savchenko A."/>
            <person name="Shiryaev A."/>
            <person name="Soop K."/>
            <person name="Spirin V."/>
            <person name="Szebenyi C."/>
            <person name="Tomsovsky M."/>
            <person name="Tulloss R.E."/>
            <person name="Uehling J."/>
            <person name="Grigoriev I.V."/>
            <person name="Vagvolgyi C."/>
            <person name="Papp T."/>
            <person name="Martin F.M."/>
            <person name="Miettinen O."/>
            <person name="Hibbett D.S."/>
            <person name="Nagy L.G."/>
        </authorList>
    </citation>
    <scope>NUCLEOTIDE SEQUENCE [LARGE SCALE GENOMIC DNA]</scope>
    <source>
        <strain evidence="7 8">HHB13444</strain>
    </source>
</reference>
<dbReference type="PANTHER" id="PTHR45527">
    <property type="entry name" value="NONRIBOSOMAL PEPTIDE SYNTHETASE"/>
    <property type="match status" value="1"/>
</dbReference>
<feature type="region of interest" description="Disordered" evidence="5">
    <location>
        <begin position="1895"/>
        <end position="1914"/>
    </location>
</feature>
<keyword evidence="2" id="KW-0597">Phosphoprotein</keyword>
<evidence type="ECO:0000256" key="4">
    <source>
        <dbReference type="ARBA" id="ARBA00023268"/>
    </source>
</evidence>
<dbReference type="GO" id="GO:0031177">
    <property type="term" value="F:phosphopantetheine binding"/>
    <property type="evidence" value="ECO:0007669"/>
    <property type="project" value="InterPro"/>
</dbReference>
<dbReference type="Pfam" id="PF00501">
    <property type="entry name" value="AMP-binding"/>
    <property type="match status" value="1"/>
</dbReference>
<dbReference type="Gene3D" id="3.30.559.30">
    <property type="entry name" value="Nonribosomal peptide synthetase, condensation domain"/>
    <property type="match status" value="4"/>
</dbReference>
<proteinExistence type="predicted"/>
<dbReference type="SUPFAM" id="SSF52777">
    <property type="entry name" value="CoA-dependent acyltransferases"/>
    <property type="match status" value="6"/>
</dbReference>
<dbReference type="NCBIfam" id="TIGR01733">
    <property type="entry name" value="AA-adenyl-dom"/>
    <property type="match status" value="1"/>
</dbReference>
<keyword evidence="8" id="KW-1185">Reference proteome</keyword>
<evidence type="ECO:0000259" key="6">
    <source>
        <dbReference type="PROSITE" id="PS50075"/>
    </source>
</evidence>
<dbReference type="STRING" id="1314778.A0A5C3PR48"/>
<evidence type="ECO:0000256" key="5">
    <source>
        <dbReference type="SAM" id="MobiDB-lite"/>
    </source>
</evidence>
<dbReference type="GO" id="GO:0044550">
    <property type="term" value="P:secondary metabolite biosynthetic process"/>
    <property type="evidence" value="ECO:0007669"/>
    <property type="project" value="TreeGrafter"/>
</dbReference>
<dbReference type="InterPro" id="IPR020806">
    <property type="entry name" value="PKS_PP-bd"/>
</dbReference>
<dbReference type="Gene3D" id="3.30.300.30">
    <property type="match status" value="1"/>
</dbReference>
<dbReference type="SUPFAM" id="SSF47336">
    <property type="entry name" value="ACP-like"/>
    <property type="match status" value="3"/>
</dbReference>
<name>A0A5C3PR48_9APHY</name>
<dbReference type="InterPro" id="IPR006162">
    <property type="entry name" value="Ppantetheine_attach_site"/>
</dbReference>
<feature type="domain" description="Carrier" evidence="6">
    <location>
        <begin position="1362"/>
        <end position="1435"/>
    </location>
</feature>
<dbReference type="PROSITE" id="PS00012">
    <property type="entry name" value="PHOSPHOPANTETHEINE"/>
    <property type="match status" value="1"/>
</dbReference>
<keyword evidence="4" id="KW-0511">Multifunctional enzyme</keyword>
<evidence type="ECO:0000313" key="8">
    <source>
        <dbReference type="Proteomes" id="UP000308197"/>
    </source>
</evidence>
<dbReference type="Pfam" id="PF00668">
    <property type="entry name" value="Condensation"/>
    <property type="match status" value="3"/>
</dbReference>
<dbReference type="GO" id="GO:0005737">
    <property type="term" value="C:cytoplasm"/>
    <property type="evidence" value="ECO:0007669"/>
    <property type="project" value="TreeGrafter"/>
</dbReference>
<gene>
    <name evidence="7" type="ORF">K466DRAFT_596477</name>
</gene>
<feature type="domain" description="Carrier" evidence="6">
    <location>
        <begin position="810"/>
        <end position="887"/>
    </location>
</feature>
<protein>
    <submittedName>
        <fullName evidence="7">Peptide synthetase</fullName>
    </submittedName>
</protein>
<dbReference type="InterPro" id="IPR001242">
    <property type="entry name" value="Condensation_dom"/>
</dbReference>
<dbReference type="InterPro" id="IPR042099">
    <property type="entry name" value="ANL_N_sf"/>
</dbReference>
<dbReference type="Pfam" id="PF00550">
    <property type="entry name" value="PP-binding"/>
    <property type="match status" value="3"/>
</dbReference>
<accession>A0A5C3PR48</accession>
<evidence type="ECO:0000256" key="2">
    <source>
        <dbReference type="ARBA" id="ARBA00022553"/>
    </source>
</evidence>
<dbReference type="InterPro" id="IPR009081">
    <property type="entry name" value="PP-bd_ACP"/>
</dbReference>
<dbReference type="CDD" id="cd19542">
    <property type="entry name" value="CT_NRPS-like"/>
    <property type="match status" value="2"/>
</dbReference>
<dbReference type="Gene3D" id="3.40.50.12780">
    <property type="entry name" value="N-terminal domain of ligase-like"/>
    <property type="match status" value="1"/>
</dbReference>
<keyword evidence="1" id="KW-0596">Phosphopantetheine</keyword>
<dbReference type="InParanoid" id="A0A5C3PR48"/>
<sequence>MPPASPAVSESSSVAGTPARNADLEQILTGYRHQDFPDLSSRRFAPDTLQSLSLPVSHHTQTESAAPLPTVVTAIGRVLGAYCACEDVLLCVADGEQEGLLPVRVAWSSGRTWEDTTKSVAEDLADPSRPTVQPDALRAALDLAPKQSPALALVSAGSLPSPSLSGQFPLVVRIEEGGRLSVTASERTCHPLQSQLFLSQVAALVEHASANPTSPLAALPHLPLSLISSYEKQDFQERCKTYYLVPPTKFATDHLSLRATENPDGIAVRWYADLSTDVPISNYTPESITYAELERKANQFAHWLLSIGLEKGRSVAICMKRDVLFHIAFIGTLRAGGCYVPIDAELPLERQHFIARDSNAQYILSTSDMPCFPSLGNIAIDVQDTATQQAINEQRSDALMVPSLEDDAYILYTSGTTGTPKGCILTHRGLTEAVWALSYFCASAELAPQDRLNYLSVASVAFDVHIAEIMIPLAVGIPILAAPRSLLLEDLPYYITHLRVSHVGIVPSLIEATLSAVQEDEDEGHSNPLRYIASGGEKMSDAILDRWADHPKVKLANFYGPSEVTIGCAARMMDKDTPRANIGHTFANVAAYVVDENMNIVLRGAPGELVVEGPLVGRGYVGRPDLTQKVFLKFPDDGTDRWAYRTGDLVRMMHDATLEIMGRIDTQIKLRGVRIESEGISSILRSAAAPERTLDVMTILAKHPAIGVEQLVSFVAWDTSVPVSTRKGGKPSLVSPPDGLLRKLRNASERELASYMRPSHIVPLTFIPLSSNGKADAKVLTAFFLELDMTTLTGLMAGSKSAASSNEPRREPTDLERKVLAVLEPYVKIPVERLGAETNLFECGMDSLAVARFAADLRRAFDVKVSPSQVMQAPIVSAVAALVDGSRTASVAESSAVQEFVERVRDEVESAYPSATIEDLLPPLPVQEGVLFRSANAPTMYVQHVLMRLSPQVSVTKLRAAWTELVAHHEMLRTVFHFGSELVQVVLRAGTYDAQPHEERIDDRDGDEFQRYFTEQQAASISTELNRGASKVPPVRLSIFTTHDSASAYIALSIHHALYDGISLPVLLQDLGRLYEERPQLPSAPLRRILDYLATIDSASAEAFWCSYLKDFPWQRLLNLTASSRTADVTSRTLSLPLSELQAKAAGRHVTLQALLMCAYGSLLARDLYGNDDVVFGVIRAGRSIPVDNIETTICPMITVVPARVRLNDPAKALQTVQDDIARVSEYEHVPLSRIQRWVEHRSGSLFDTLFSVSYKEKSLSDLWSVLDSQNPEPDYVLAVEVVLDPEQDQAVVHAAFTSSDISPSMVDGILGRLEETAMHIAQSSDWGWEWSSSGPSAPVHIPAPGPDGASEDAEDLSDVDDADVSNIRSIAAQFLRIDLDFIKSDTSLLSLGLDSIKSIGLSRKLSANGLALSSADIMRLATPVRLAAYLQKSKSSGGGRVDSRFSDAEFATECQKLEEALDMEAIKLSPEEQVRVYPTSVLQAGMLSQTIGSQGRLYVHLFPLRLASDVDLDRLRVAWTKAIGMFDILRTSFHFLPSLGVWAQAVHSSPPVQWFEADYDPATNLVEALNPYTNAAADENVFNRPPIFLHLLKSSAPDDDHRLVLVLHHALYDGLAIAKLLDAVQGLYRDVEPQTTNQYHHLLPRLLWQERNGTPFWVRTLRDLRSAPIPRTPSENSIVHQVSVPVHLTEEEIRQACRSAEVTPQCIGQTAFAKLLAVLTQRRDIVFGRVVSGRDVPGAEEVIGPMLNTVPCRVRFDGDVHNRALLKRLHDANIASMPWQHASLRSIQRELGLSNLWDSLFVYQPRQESLESKQGALWTFDGGDVEDISVHYPLNVEVHETDDGYVVKAACMSSVAGETELRELIERYAAFMCDIVRRPHSPWHAGLPDIPAHAPSETKEHVSDAPEEADIGAPDSRFNKFREILSTTTKVDPSKIQPHTHLAALGIDSITAVQIVAKGRRVGLRLTAADVVQSRTISDVLKKVRDVSSPATNGHATTNANGHAAVLAIDLPRKVWSSLVQPQLVDQIERVTHASAGMEWLAGMWQRSEGSRFQHVFGYRLGKDVDTSRLQDAWYRLVRRHAVLRSTFVYDPTSGTPKVVIFKSDALSSSWSSQDLDCPDDPSNAVQQRMKDLVSHPPPVDRPITRAVFLRSPQAQYLLIHLHHFQYDAWSLQLLVDDLIRLYNSEDPHSSNDLDSFLRFTLPSPESERAQEEYWKAAFSEKPAPFPRLCDKPSTGRDVYTDKAAISGAARLDQRARELAVSLQSIFLACWARVQAKYAGAGAPTFSLWHSGRTGDVQDVERLACPCINVLPFSIPNAQVDDTLALARQIQEALQARSAVVEQSRLVKVHEWVSSKEPLSNVFINIVKIAPELEKPNAALLEPLDVPYFIPSVPAGATSAIAKMAITDLLQDDIMVDIIVMQETDKVVMSIEYSETVLQRRHAKQILEEWAALVKDALGEPKRNALHCTCM</sequence>
<dbReference type="SMART" id="SM00823">
    <property type="entry name" value="PKS_PP"/>
    <property type="match status" value="3"/>
</dbReference>
<dbReference type="InterPro" id="IPR036736">
    <property type="entry name" value="ACP-like_sf"/>
</dbReference>
<organism evidence="7 8">
    <name type="scientific">Polyporus arcularius HHB13444</name>
    <dbReference type="NCBI Taxonomy" id="1314778"/>
    <lineage>
        <taxon>Eukaryota</taxon>
        <taxon>Fungi</taxon>
        <taxon>Dikarya</taxon>
        <taxon>Basidiomycota</taxon>
        <taxon>Agaricomycotina</taxon>
        <taxon>Agaricomycetes</taxon>
        <taxon>Polyporales</taxon>
        <taxon>Polyporaceae</taxon>
        <taxon>Polyporus</taxon>
    </lineage>
</organism>
<dbReference type="EMBL" id="ML211030">
    <property type="protein sequence ID" value="TFK91049.1"/>
    <property type="molecule type" value="Genomic_DNA"/>
</dbReference>
<dbReference type="InterPro" id="IPR045851">
    <property type="entry name" value="AMP-bd_C_sf"/>
</dbReference>